<evidence type="ECO:0000313" key="1">
    <source>
        <dbReference type="EMBL" id="KRH66694.1"/>
    </source>
</evidence>
<accession>A0A0R0KI44</accession>
<sequence length="70" mass="8460">MINQKAFDLEVQIKYERNVWKKKRVNFENLYSMYFLNFLCDLICVCLIPRSERPLILIIRKVLGIQTSFC</sequence>
<name>A0A0R0KI44_SOYBN</name>
<reference evidence="2" key="2">
    <citation type="submission" date="2018-02" db="UniProtKB">
        <authorList>
            <consortium name="EnsemblPlants"/>
        </authorList>
    </citation>
    <scope>IDENTIFICATION</scope>
    <source>
        <strain evidence="2">Williams 82</strain>
    </source>
</reference>
<protein>
    <submittedName>
        <fullName evidence="1 2">Uncharacterized protein</fullName>
    </submittedName>
</protein>
<evidence type="ECO:0000313" key="3">
    <source>
        <dbReference type="Proteomes" id="UP000008827"/>
    </source>
</evidence>
<proteinExistence type="predicted"/>
<dbReference type="EnsemblPlants" id="KRH66694">
    <property type="protein sequence ID" value="KRH66694"/>
    <property type="gene ID" value="GLYMA_03G122600"/>
</dbReference>
<dbReference type="EMBL" id="CM000836">
    <property type="protein sequence ID" value="KRH66694.1"/>
    <property type="molecule type" value="Genomic_DNA"/>
</dbReference>
<gene>
    <name evidence="1" type="ORF">GLYMA_03G122600</name>
</gene>
<dbReference type="Gramene" id="KRH66694">
    <property type="protein sequence ID" value="KRH66694"/>
    <property type="gene ID" value="GLYMA_03G122600"/>
</dbReference>
<keyword evidence="3" id="KW-1185">Reference proteome</keyword>
<dbReference type="AlphaFoldDB" id="A0A0R0KI44"/>
<reference evidence="1" key="3">
    <citation type="submission" date="2018-07" db="EMBL/GenBank/DDBJ databases">
        <title>WGS assembly of Glycine max.</title>
        <authorList>
            <person name="Schmutz J."/>
            <person name="Cannon S."/>
            <person name="Schlueter J."/>
            <person name="Ma J."/>
            <person name="Mitros T."/>
            <person name="Nelson W."/>
            <person name="Hyten D."/>
            <person name="Song Q."/>
            <person name="Thelen J."/>
            <person name="Cheng J."/>
            <person name="Xu D."/>
            <person name="Hellsten U."/>
            <person name="May G."/>
            <person name="Yu Y."/>
            <person name="Sakurai T."/>
            <person name="Umezawa T."/>
            <person name="Bhattacharyya M."/>
            <person name="Sandhu D."/>
            <person name="Valliyodan B."/>
            <person name="Lindquist E."/>
            <person name="Peto M."/>
            <person name="Grant D."/>
            <person name="Shu S."/>
            <person name="Goodstein D."/>
            <person name="Barry K."/>
            <person name="Futrell-Griggs M."/>
            <person name="Abernathy B."/>
            <person name="Du J."/>
            <person name="Tian Z."/>
            <person name="Zhu L."/>
            <person name="Gill N."/>
            <person name="Joshi T."/>
            <person name="Libault M."/>
            <person name="Sethuraman A."/>
            <person name="Zhang X."/>
            <person name="Shinozaki K."/>
            <person name="Nguyen H."/>
            <person name="Wing R."/>
            <person name="Cregan P."/>
            <person name="Specht J."/>
            <person name="Grimwood J."/>
            <person name="Rokhsar D."/>
            <person name="Stacey G."/>
            <person name="Shoemaker R."/>
            <person name="Jackson S."/>
        </authorList>
    </citation>
    <scope>NUCLEOTIDE SEQUENCE</scope>
    <source>
        <tissue evidence="1">Callus</tissue>
    </source>
</reference>
<reference evidence="1 2" key="1">
    <citation type="journal article" date="2010" name="Nature">
        <title>Genome sequence of the palaeopolyploid soybean.</title>
        <authorList>
            <person name="Schmutz J."/>
            <person name="Cannon S.B."/>
            <person name="Schlueter J."/>
            <person name="Ma J."/>
            <person name="Mitros T."/>
            <person name="Nelson W."/>
            <person name="Hyten D.L."/>
            <person name="Song Q."/>
            <person name="Thelen J.J."/>
            <person name="Cheng J."/>
            <person name="Xu D."/>
            <person name="Hellsten U."/>
            <person name="May G.D."/>
            <person name="Yu Y."/>
            <person name="Sakurai T."/>
            <person name="Umezawa T."/>
            <person name="Bhattacharyya M.K."/>
            <person name="Sandhu D."/>
            <person name="Valliyodan B."/>
            <person name="Lindquist E."/>
            <person name="Peto M."/>
            <person name="Grant D."/>
            <person name="Shu S."/>
            <person name="Goodstein D."/>
            <person name="Barry K."/>
            <person name="Futrell-Griggs M."/>
            <person name="Abernathy B."/>
            <person name="Du J."/>
            <person name="Tian Z."/>
            <person name="Zhu L."/>
            <person name="Gill N."/>
            <person name="Joshi T."/>
            <person name="Libault M."/>
            <person name="Sethuraman A."/>
            <person name="Zhang X.-C."/>
            <person name="Shinozaki K."/>
            <person name="Nguyen H.T."/>
            <person name="Wing R.A."/>
            <person name="Cregan P."/>
            <person name="Specht J."/>
            <person name="Grimwood J."/>
            <person name="Rokhsar D."/>
            <person name="Stacey G."/>
            <person name="Shoemaker R.C."/>
            <person name="Jackson S.A."/>
        </authorList>
    </citation>
    <scope>NUCLEOTIDE SEQUENCE</scope>
    <source>
        <strain evidence="2">cv. Williams 82</strain>
        <tissue evidence="1">Callus</tissue>
    </source>
</reference>
<organism evidence="1">
    <name type="scientific">Glycine max</name>
    <name type="common">Soybean</name>
    <name type="synonym">Glycine hispida</name>
    <dbReference type="NCBI Taxonomy" id="3847"/>
    <lineage>
        <taxon>Eukaryota</taxon>
        <taxon>Viridiplantae</taxon>
        <taxon>Streptophyta</taxon>
        <taxon>Embryophyta</taxon>
        <taxon>Tracheophyta</taxon>
        <taxon>Spermatophyta</taxon>
        <taxon>Magnoliopsida</taxon>
        <taxon>eudicotyledons</taxon>
        <taxon>Gunneridae</taxon>
        <taxon>Pentapetalae</taxon>
        <taxon>rosids</taxon>
        <taxon>fabids</taxon>
        <taxon>Fabales</taxon>
        <taxon>Fabaceae</taxon>
        <taxon>Papilionoideae</taxon>
        <taxon>50 kb inversion clade</taxon>
        <taxon>NPAAA clade</taxon>
        <taxon>indigoferoid/millettioid clade</taxon>
        <taxon>Phaseoleae</taxon>
        <taxon>Glycine</taxon>
        <taxon>Glycine subgen. Soja</taxon>
    </lineage>
</organism>
<dbReference type="InParanoid" id="A0A0R0KI44"/>
<evidence type="ECO:0000313" key="2">
    <source>
        <dbReference type="EnsemblPlants" id="KRH66694"/>
    </source>
</evidence>
<dbReference type="Proteomes" id="UP000008827">
    <property type="component" value="Chromosome 3"/>
</dbReference>